<evidence type="ECO:0000259" key="2">
    <source>
        <dbReference type="Pfam" id="PF00144"/>
    </source>
</evidence>
<keyword evidence="4" id="KW-1185">Reference proteome</keyword>
<accession>A0A9W6JW36</accession>
<dbReference type="SUPFAM" id="SSF56601">
    <property type="entry name" value="beta-lactamase/transpeptidase-like"/>
    <property type="match status" value="1"/>
</dbReference>
<reference evidence="3" key="1">
    <citation type="journal article" date="2014" name="Int. J. Syst. Evol. Microbiol.">
        <title>Complete genome sequence of Corynebacterium casei LMG S-19264T (=DSM 44701T), isolated from a smear-ripened cheese.</title>
        <authorList>
            <consortium name="US DOE Joint Genome Institute (JGI-PGF)"/>
            <person name="Walter F."/>
            <person name="Albersmeier A."/>
            <person name="Kalinowski J."/>
            <person name="Ruckert C."/>
        </authorList>
    </citation>
    <scope>NUCLEOTIDE SEQUENCE</scope>
    <source>
        <strain evidence="3">VKM B-2789</strain>
    </source>
</reference>
<dbReference type="PANTHER" id="PTHR43283:SF7">
    <property type="entry name" value="BETA-LACTAMASE-RELATED DOMAIN-CONTAINING PROTEIN"/>
    <property type="match status" value="1"/>
</dbReference>
<evidence type="ECO:0000313" key="4">
    <source>
        <dbReference type="Proteomes" id="UP001143330"/>
    </source>
</evidence>
<reference evidence="3" key="2">
    <citation type="submission" date="2023-01" db="EMBL/GenBank/DDBJ databases">
        <authorList>
            <person name="Sun Q."/>
            <person name="Evtushenko L."/>
        </authorList>
    </citation>
    <scope>NUCLEOTIDE SEQUENCE</scope>
    <source>
        <strain evidence="3">VKM B-2789</strain>
    </source>
</reference>
<name>A0A9W6JW36_9HYPH</name>
<comment type="caution">
    <text evidence="3">The sequence shown here is derived from an EMBL/GenBank/DDBJ whole genome shotgun (WGS) entry which is preliminary data.</text>
</comment>
<keyword evidence="3" id="KW-0378">Hydrolase</keyword>
<organism evidence="3 4">
    <name type="scientific">Ancylobacter defluvii</name>
    <dbReference type="NCBI Taxonomy" id="1282440"/>
    <lineage>
        <taxon>Bacteria</taxon>
        <taxon>Pseudomonadati</taxon>
        <taxon>Pseudomonadota</taxon>
        <taxon>Alphaproteobacteria</taxon>
        <taxon>Hyphomicrobiales</taxon>
        <taxon>Xanthobacteraceae</taxon>
        <taxon>Ancylobacter</taxon>
    </lineage>
</organism>
<dbReference type="Proteomes" id="UP001143330">
    <property type="component" value="Unassembled WGS sequence"/>
</dbReference>
<feature type="signal peptide" evidence="1">
    <location>
        <begin position="1"/>
        <end position="22"/>
    </location>
</feature>
<sequence length="340" mass="36044">MNRRTLLLAAPVLLLTPRPTPAQPAPTPPASSPFTPALDSASSLAPLRTAHVAHNNQFAAARAYNGASLTAPANIKSASKSVMSALVGIAIDKGVLEGPDQPIAPLLARDLPDDPDPRLAKVTIGNLLSMQAGLARTSGPNYGRWIASGNWVRAALAEEFEAEPGGLMLYSTGSTHLLSAILTRKTGRPALALARDWLGPVEGFAIASWDRDPQGIYFGGNQMAMRPSSLLAFGELYRRGGLTADGTRIVSQAWIDESWRVRTQSRFTGDGYGYGWFRRRLGGADVAYAWGYGGQMLYIAPERGLTLAMTSATDSPAGRSGHRDDLHRLAATLIEAAGAG</sequence>
<dbReference type="EMBL" id="BSFM01000009">
    <property type="protein sequence ID" value="GLK83676.1"/>
    <property type="molecule type" value="Genomic_DNA"/>
</dbReference>
<dbReference type="PANTHER" id="PTHR43283">
    <property type="entry name" value="BETA-LACTAMASE-RELATED"/>
    <property type="match status" value="1"/>
</dbReference>
<dbReference type="InterPro" id="IPR012338">
    <property type="entry name" value="Beta-lactam/transpept-like"/>
</dbReference>
<dbReference type="RefSeq" id="WP_213363315.1">
    <property type="nucleotide sequence ID" value="NZ_BSFM01000009.1"/>
</dbReference>
<gene>
    <name evidence="3" type="ORF">GCM10017653_17450</name>
</gene>
<evidence type="ECO:0000313" key="3">
    <source>
        <dbReference type="EMBL" id="GLK83676.1"/>
    </source>
</evidence>
<dbReference type="Gene3D" id="3.40.710.10">
    <property type="entry name" value="DD-peptidase/beta-lactamase superfamily"/>
    <property type="match status" value="1"/>
</dbReference>
<dbReference type="AlphaFoldDB" id="A0A9W6JW36"/>
<dbReference type="GO" id="GO:0016787">
    <property type="term" value="F:hydrolase activity"/>
    <property type="evidence" value="ECO:0007669"/>
    <property type="project" value="UniProtKB-KW"/>
</dbReference>
<evidence type="ECO:0000256" key="1">
    <source>
        <dbReference type="SAM" id="SignalP"/>
    </source>
</evidence>
<protein>
    <submittedName>
        <fullName evidence="3">6-aminohexanoate-dimer hydrolase</fullName>
    </submittedName>
</protein>
<dbReference type="InterPro" id="IPR001466">
    <property type="entry name" value="Beta-lactam-related"/>
</dbReference>
<proteinExistence type="predicted"/>
<dbReference type="Pfam" id="PF00144">
    <property type="entry name" value="Beta-lactamase"/>
    <property type="match status" value="1"/>
</dbReference>
<feature type="chain" id="PRO_5040917982" evidence="1">
    <location>
        <begin position="23"/>
        <end position="340"/>
    </location>
</feature>
<keyword evidence="1" id="KW-0732">Signal</keyword>
<dbReference type="InterPro" id="IPR050789">
    <property type="entry name" value="Diverse_Enzym_Activities"/>
</dbReference>
<feature type="domain" description="Beta-lactamase-related" evidence="2">
    <location>
        <begin position="51"/>
        <end position="331"/>
    </location>
</feature>